<dbReference type="PANTHER" id="PTHR43052:SF1">
    <property type="entry name" value="TRNA-5-TAURINOMETHYLURIDINE 2-SULFURTRANSFERASE"/>
    <property type="match status" value="1"/>
</dbReference>
<evidence type="ECO:0000313" key="13">
    <source>
        <dbReference type="EMBL" id="CAE0769186.1"/>
    </source>
</evidence>
<dbReference type="InterPro" id="IPR051305">
    <property type="entry name" value="tRNA_2-thiouridylase_MnmA"/>
</dbReference>
<keyword evidence="7" id="KW-0547">Nucleotide-binding</keyword>
<accession>A0A7S4BL16</accession>
<comment type="function">
    <text evidence="1">Catalyzes the 2-thiolation of uridine at the wobble position (U34) of mitochondrial tRNA(Lys), tRNA(Glu) and tRNA(Gln). Required for the formation of 5-taurinomethyl-2-thiouridine (tm5s2U) of mitochondrial tRNA(Lys), tRNA(Glu), and tRNA(Gln) at the wobble position. ATP is required to activate the C2 atom of the wobble base.</text>
</comment>
<evidence type="ECO:0000256" key="10">
    <source>
        <dbReference type="ARBA" id="ARBA00023157"/>
    </source>
</evidence>
<organism evidence="13">
    <name type="scientific">Chrysotila carterae</name>
    <name type="common">Marine alga</name>
    <name type="synonym">Syracosphaera carterae</name>
    <dbReference type="NCBI Taxonomy" id="13221"/>
    <lineage>
        <taxon>Eukaryota</taxon>
        <taxon>Haptista</taxon>
        <taxon>Haptophyta</taxon>
        <taxon>Prymnesiophyceae</taxon>
        <taxon>Isochrysidales</taxon>
        <taxon>Isochrysidaceae</taxon>
        <taxon>Chrysotila</taxon>
    </lineage>
</organism>
<dbReference type="GO" id="GO:0061708">
    <property type="term" value="F:tRNA-5-taurinomethyluridine 2-sulfurtransferase"/>
    <property type="evidence" value="ECO:0007669"/>
    <property type="project" value="UniProtKB-EC"/>
</dbReference>
<comment type="catalytic activity">
    <reaction evidence="11">
        <text>5-taurinomethyluridine(34) in tRNA + S-sulfanyl-L-cysteinyl-[protein] + AH2 + ATP = 5-taurinomethyl-2-thiouridine(34) in tRNA + L-cysteinyl-[protein] + A + AMP + diphosphate + H(+)</text>
        <dbReference type="Rhea" id="RHEA:47040"/>
        <dbReference type="Rhea" id="RHEA-COMP:10131"/>
        <dbReference type="Rhea" id="RHEA-COMP:11726"/>
        <dbReference type="Rhea" id="RHEA-COMP:11732"/>
        <dbReference type="Rhea" id="RHEA-COMP:11733"/>
        <dbReference type="ChEBI" id="CHEBI:13193"/>
        <dbReference type="ChEBI" id="CHEBI:15378"/>
        <dbReference type="ChEBI" id="CHEBI:17499"/>
        <dbReference type="ChEBI" id="CHEBI:29950"/>
        <dbReference type="ChEBI" id="CHEBI:30616"/>
        <dbReference type="ChEBI" id="CHEBI:33019"/>
        <dbReference type="ChEBI" id="CHEBI:61963"/>
        <dbReference type="ChEBI" id="CHEBI:87171"/>
        <dbReference type="ChEBI" id="CHEBI:87172"/>
        <dbReference type="ChEBI" id="CHEBI:456215"/>
        <dbReference type="EC" id="2.8.1.14"/>
    </reaction>
</comment>
<keyword evidence="5" id="KW-0808">Transferase</keyword>
<keyword evidence="9" id="KW-0694">RNA-binding</keyword>
<sequence length="381" mass="41745">MASAPPSSWATASAASRWPRASEEVAVLLSGGVDSSVALRLLHDAGVRCRAFYLRIWLEDEQAHASRGECPWEEDWACASAVCEQAGVPLEAVSLQDEYSQLVVEYLISEAAAGRTPNPDIMCNSRIKFGAFLDKVGRHFAAVASGHYARSTVPTPSCAMVLDTRATRSAQDRSAAYATAMVAAHGDASKTSVLKERELEARVGQDGSGVASAELPAPAQLLMSADPHKDQTYFLSQLRQDQLERVLFPIGHLPKSEVRALAEELQLPNRQRKDSQGICFLGQLNYDDFLRDHLGERPGPVFEFETKQVIGTHRGLWFHTVGQRRGLVPVLTNAFAAKGPWYVVKKDVENNALHVSREYTAADKSRARAAASKQLLHTRLL</sequence>
<dbReference type="Gene3D" id="3.40.50.620">
    <property type="entry name" value="HUPs"/>
    <property type="match status" value="1"/>
</dbReference>
<dbReference type="CDD" id="cd01998">
    <property type="entry name" value="MnmA_TRMU-like"/>
    <property type="match status" value="1"/>
</dbReference>
<dbReference type="Pfam" id="PF20259">
    <property type="entry name" value="tRNA_Me_trans_M"/>
    <property type="match status" value="1"/>
</dbReference>
<dbReference type="GO" id="GO:0008033">
    <property type="term" value="P:tRNA processing"/>
    <property type="evidence" value="ECO:0007669"/>
    <property type="project" value="UniProtKB-KW"/>
</dbReference>
<dbReference type="InterPro" id="IPR014729">
    <property type="entry name" value="Rossmann-like_a/b/a_fold"/>
</dbReference>
<keyword evidence="6" id="KW-0819">tRNA processing</keyword>
<keyword evidence="4" id="KW-0820">tRNA-binding</keyword>
<keyword evidence="8" id="KW-0067">ATP-binding</keyword>
<evidence type="ECO:0000256" key="2">
    <source>
        <dbReference type="ARBA" id="ARBA00006191"/>
    </source>
</evidence>
<dbReference type="EC" id="2.8.1.14" evidence="3"/>
<dbReference type="Pfam" id="PF03054">
    <property type="entry name" value="tRNA_Me_trans"/>
    <property type="match status" value="2"/>
</dbReference>
<evidence type="ECO:0000256" key="5">
    <source>
        <dbReference type="ARBA" id="ARBA00022679"/>
    </source>
</evidence>
<evidence type="ECO:0000256" key="8">
    <source>
        <dbReference type="ARBA" id="ARBA00022840"/>
    </source>
</evidence>
<evidence type="ECO:0000256" key="11">
    <source>
        <dbReference type="ARBA" id="ARBA00049564"/>
    </source>
</evidence>
<evidence type="ECO:0000256" key="1">
    <source>
        <dbReference type="ARBA" id="ARBA00003986"/>
    </source>
</evidence>
<comment type="similarity">
    <text evidence="2">Belongs to the MnmA/TRMU family.</text>
</comment>
<dbReference type="GO" id="GO:0005524">
    <property type="term" value="F:ATP binding"/>
    <property type="evidence" value="ECO:0007669"/>
    <property type="project" value="UniProtKB-KW"/>
</dbReference>
<evidence type="ECO:0000256" key="9">
    <source>
        <dbReference type="ARBA" id="ARBA00022884"/>
    </source>
</evidence>
<dbReference type="PANTHER" id="PTHR43052">
    <property type="match status" value="1"/>
</dbReference>
<dbReference type="InterPro" id="IPR023382">
    <property type="entry name" value="MnmA-like_central_sf"/>
</dbReference>
<dbReference type="SUPFAM" id="SSF52402">
    <property type="entry name" value="Adenine nucleotide alpha hydrolases-like"/>
    <property type="match status" value="1"/>
</dbReference>
<feature type="domain" description="tRNA-specific 2-thiouridylase MnmA-like central" evidence="12">
    <location>
        <begin position="288"/>
        <end position="357"/>
    </location>
</feature>
<dbReference type="Gene3D" id="2.30.30.280">
    <property type="entry name" value="Adenine nucleotide alpha hydrolases-like domains"/>
    <property type="match status" value="1"/>
</dbReference>
<reference evidence="13" key="1">
    <citation type="submission" date="2021-01" db="EMBL/GenBank/DDBJ databases">
        <authorList>
            <person name="Corre E."/>
            <person name="Pelletier E."/>
            <person name="Niang G."/>
            <person name="Scheremetjew M."/>
            <person name="Finn R."/>
            <person name="Kale V."/>
            <person name="Holt S."/>
            <person name="Cochrane G."/>
            <person name="Meng A."/>
            <person name="Brown T."/>
            <person name="Cohen L."/>
        </authorList>
    </citation>
    <scope>NUCLEOTIDE SEQUENCE</scope>
    <source>
        <strain evidence="13">CCMP645</strain>
    </source>
</reference>
<dbReference type="AlphaFoldDB" id="A0A7S4BL16"/>
<evidence type="ECO:0000256" key="7">
    <source>
        <dbReference type="ARBA" id="ARBA00022741"/>
    </source>
</evidence>
<evidence type="ECO:0000256" key="6">
    <source>
        <dbReference type="ARBA" id="ARBA00022694"/>
    </source>
</evidence>
<evidence type="ECO:0000256" key="4">
    <source>
        <dbReference type="ARBA" id="ARBA00022555"/>
    </source>
</evidence>
<protein>
    <recommendedName>
        <fullName evidence="3">tRNA-5-taurinomethyluridine 2-sulfurtransferase</fullName>
        <ecNumber evidence="3">2.8.1.14</ecNumber>
    </recommendedName>
</protein>
<keyword evidence="10" id="KW-1015">Disulfide bond</keyword>
<gene>
    <name evidence="13" type="ORF">PCAR00345_LOCUS21798</name>
</gene>
<evidence type="ECO:0000256" key="3">
    <source>
        <dbReference type="ARBA" id="ARBA00011953"/>
    </source>
</evidence>
<dbReference type="InterPro" id="IPR046884">
    <property type="entry name" value="MnmA-like_central"/>
</dbReference>
<name>A0A7S4BL16_CHRCT</name>
<dbReference type="GO" id="GO:0000049">
    <property type="term" value="F:tRNA binding"/>
    <property type="evidence" value="ECO:0007669"/>
    <property type="project" value="UniProtKB-KW"/>
</dbReference>
<proteinExistence type="inferred from homology"/>
<dbReference type="EMBL" id="HBIZ01034206">
    <property type="protein sequence ID" value="CAE0769186.1"/>
    <property type="molecule type" value="Transcribed_RNA"/>
</dbReference>
<dbReference type="InterPro" id="IPR004506">
    <property type="entry name" value="MnmA-like"/>
</dbReference>
<evidence type="ECO:0000259" key="12">
    <source>
        <dbReference type="Pfam" id="PF20259"/>
    </source>
</evidence>